<dbReference type="AlphaFoldDB" id="D7G3R1"/>
<feature type="compositionally biased region" description="Low complexity" evidence="2">
    <location>
        <begin position="217"/>
        <end position="226"/>
    </location>
</feature>
<feature type="domain" description="Carbamoyltransferase C-terminal" evidence="5">
    <location>
        <begin position="609"/>
        <end position="779"/>
    </location>
</feature>
<keyword evidence="3" id="KW-0732">Signal</keyword>
<dbReference type="InterPro" id="IPR003696">
    <property type="entry name" value="Carbtransf_dom"/>
</dbReference>
<feature type="compositionally biased region" description="Acidic residues" evidence="2">
    <location>
        <begin position="881"/>
        <end position="905"/>
    </location>
</feature>
<gene>
    <name evidence="6" type="ORF">Esi_0521_0017</name>
</gene>
<feature type="domain" description="Carbamoyltransferase" evidence="4">
    <location>
        <begin position="441"/>
        <end position="505"/>
    </location>
</feature>
<dbReference type="Pfam" id="PF16861">
    <property type="entry name" value="Carbam_trans_C"/>
    <property type="match status" value="1"/>
</dbReference>
<dbReference type="Gene3D" id="3.90.870.20">
    <property type="entry name" value="Carbamoyltransferase, C-terminal domain"/>
    <property type="match status" value="1"/>
</dbReference>
<dbReference type="Proteomes" id="UP000002630">
    <property type="component" value="Unassembled WGS sequence"/>
</dbReference>
<feature type="chain" id="PRO_5013265941" description="Carbamoyltransferase" evidence="3">
    <location>
        <begin position="16"/>
        <end position="933"/>
    </location>
</feature>
<evidence type="ECO:0000256" key="1">
    <source>
        <dbReference type="ARBA" id="ARBA00006129"/>
    </source>
</evidence>
<evidence type="ECO:0000256" key="2">
    <source>
        <dbReference type="SAM" id="MobiDB-lite"/>
    </source>
</evidence>
<reference evidence="6 7" key="1">
    <citation type="journal article" date="2010" name="Nature">
        <title>The Ectocarpus genome and the independent evolution of multicellularity in brown algae.</title>
        <authorList>
            <person name="Cock J.M."/>
            <person name="Sterck L."/>
            <person name="Rouze P."/>
            <person name="Scornet D."/>
            <person name="Allen A.E."/>
            <person name="Amoutzias G."/>
            <person name="Anthouard V."/>
            <person name="Artiguenave F."/>
            <person name="Aury J.M."/>
            <person name="Badger J.H."/>
            <person name="Beszteri B."/>
            <person name="Billiau K."/>
            <person name="Bonnet E."/>
            <person name="Bothwell J.H."/>
            <person name="Bowler C."/>
            <person name="Boyen C."/>
            <person name="Brownlee C."/>
            <person name="Carrano C.J."/>
            <person name="Charrier B."/>
            <person name="Cho G.Y."/>
            <person name="Coelho S.M."/>
            <person name="Collen J."/>
            <person name="Corre E."/>
            <person name="Da Silva C."/>
            <person name="Delage L."/>
            <person name="Delaroque N."/>
            <person name="Dittami S.M."/>
            <person name="Doulbeau S."/>
            <person name="Elias M."/>
            <person name="Farnham G."/>
            <person name="Gachon C.M."/>
            <person name="Gschloessl B."/>
            <person name="Heesch S."/>
            <person name="Jabbari K."/>
            <person name="Jubin C."/>
            <person name="Kawai H."/>
            <person name="Kimura K."/>
            <person name="Kloareg B."/>
            <person name="Kupper F.C."/>
            <person name="Lang D."/>
            <person name="Le Bail A."/>
            <person name="Leblanc C."/>
            <person name="Lerouge P."/>
            <person name="Lohr M."/>
            <person name="Lopez P.J."/>
            <person name="Martens C."/>
            <person name="Maumus F."/>
            <person name="Michel G."/>
            <person name="Miranda-Saavedra D."/>
            <person name="Morales J."/>
            <person name="Moreau H."/>
            <person name="Motomura T."/>
            <person name="Nagasato C."/>
            <person name="Napoli C.A."/>
            <person name="Nelson D.R."/>
            <person name="Nyvall-Collen P."/>
            <person name="Peters A.F."/>
            <person name="Pommier C."/>
            <person name="Potin P."/>
            <person name="Poulain J."/>
            <person name="Quesneville H."/>
            <person name="Read B."/>
            <person name="Rensing S.A."/>
            <person name="Ritter A."/>
            <person name="Rousvoal S."/>
            <person name="Samanta M."/>
            <person name="Samson G."/>
            <person name="Schroeder D.C."/>
            <person name="Segurens B."/>
            <person name="Strittmatter M."/>
            <person name="Tonon T."/>
            <person name="Tregear J.W."/>
            <person name="Valentin K."/>
            <person name="von Dassow P."/>
            <person name="Yamagishi T."/>
            <person name="Van de Peer Y."/>
            <person name="Wincker P."/>
        </authorList>
    </citation>
    <scope>NUCLEOTIDE SEQUENCE [LARGE SCALE GENOMIC DNA]</scope>
    <source>
        <strain evidence="7">Ec32 / CCAP1310/4</strain>
    </source>
</reference>
<feature type="region of interest" description="Disordered" evidence="2">
    <location>
        <begin position="204"/>
        <end position="234"/>
    </location>
</feature>
<protein>
    <recommendedName>
        <fullName evidence="8">Carbamoyltransferase</fullName>
    </recommendedName>
</protein>
<dbReference type="CDD" id="cd24033">
    <property type="entry name" value="ASKHA_NBD_NodU_CmcH-like_N"/>
    <property type="match status" value="1"/>
</dbReference>
<keyword evidence="7" id="KW-1185">Reference proteome</keyword>
<evidence type="ECO:0000313" key="7">
    <source>
        <dbReference type="Proteomes" id="UP000002630"/>
    </source>
</evidence>
<feature type="region of interest" description="Disordered" evidence="2">
    <location>
        <begin position="402"/>
        <end position="424"/>
    </location>
</feature>
<organism evidence="6 7">
    <name type="scientific">Ectocarpus siliculosus</name>
    <name type="common">Brown alga</name>
    <name type="synonym">Conferva siliculosa</name>
    <dbReference type="NCBI Taxonomy" id="2880"/>
    <lineage>
        <taxon>Eukaryota</taxon>
        <taxon>Sar</taxon>
        <taxon>Stramenopiles</taxon>
        <taxon>Ochrophyta</taxon>
        <taxon>PX clade</taxon>
        <taxon>Phaeophyceae</taxon>
        <taxon>Ectocarpales</taxon>
        <taxon>Ectocarpaceae</taxon>
        <taxon>Ectocarpus</taxon>
    </lineage>
</organism>
<dbReference type="SUPFAM" id="SSF53067">
    <property type="entry name" value="Actin-like ATPase domain"/>
    <property type="match status" value="1"/>
</dbReference>
<dbReference type="InterPro" id="IPR051338">
    <property type="entry name" value="NodU/CmcH_Carbamoyltrnsfr"/>
</dbReference>
<feature type="compositionally biased region" description="Low complexity" evidence="2">
    <location>
        <begin position="354"/>
        <end position="363"/>
    </location>
</feature>
<dbReference type="eggNOG" id="ENOG502RKTV">
    <property type="taxonomic scope" value="Eukaryota"/>
</dbReference>
<accession>D7G3R1</accession>
<feature type="region of interest" description="Disordered" evidence="2">
    <location>
        <begin position="871"/>
        <end position="907"/>
    </location>
</feature>
<evidence type="ECO:0000313" key="6">
    <source>
        <dbReference type="EMBL" id="CBJ33588.1"/>
    </source>
</evidence>
<evidence type="ECO:0000259" key="4">
    <source>
        <dbReference type="Pfam" id="PF02543"/>
    </source>
</evidence>
<dbReference type="Pfam" id="PF02543">
    <property type="entry name" value="Carbam_trans_N"/>
    <property type="match status" value="1"/>
</dbReference>
<feature type="signal peptide" evidence="3">
    <location>
        <begin position="1"/>
        <end position="15"/>
    </location>
</feature>
<feature type="compositionally biased region" description="Acidic residues" evidence="2">
    <location>
        <begin position="795"/>
        <end position="806"/>
    </location>
</feature>
<name>D7G3R1_ECTSI</name>
<dbReference type="InterPro" id="IPR043129">
    <property type="entry name" value="ATPase_NBD"/>
</dbReference>
<evidence type="ECO:0008006" key="8">
    <source>
        <dbReference type="Google" id="ProtNLM"/>
    </source>
</evidence>
<dbReference type="PANTHER" id="PTHR34847:SF1">
    <property type="entry name" value="NODULATION PROTEIN U"/>
    <property type="match status" value="1"/>
</dbReference>
<feature type="compositionally biased region" description="Basic and acidic residues" evidence="2">
    <location>
        <begin position="204"/>
        <end position="215"/>
    </location>
</feature>
<feature type="region of interest" description="Disordered" evidence="2">
    <location>
        <begin position="518"/>
        <end position="567"/>
    </location>
</feature>
<feature type="region of interest" description="Disordered" evidence="2">
    <location>
        <begin position="354"/>
        <end position="378"/>
    </location>
</feature>
<sequence>MRFAWVCSSLALANGFLPQTFRPPRSKHTAPASALRLSIDSSSPPVSASDSDGLVVGLNKYSHDSSVCILSYRDGTCLFAGEKERLTRAKHDGGDTGELVSHALRSVGASLEDVRLVVSNNHHHRVAPFEERVPWAVAQGTYPASYASEENLIPGAAHAELSHHLAHAWSAAALSPFDSGLIVVMDGMGESHGAMARAEAEAVAREEYENARDVDGQAQQQQQQQRQGERPPPVEYYNDLRLMRELGAGGEMAEGTEVPGDGSPGFQQVPEELLPHEAYREAESAYQFMPGADGGPTLVPIYKRWIRERSPPELFNHGFENMESMGAVYSRVSSHIFGDWNACGKVMGLAPYASKSSPPAAGELPPPPRLTSGSLLLGGKGGGGTGEDAFYVDWEAIESLPRPNGLGQEGDGQDEGDDGSGNEDGLHGLGSFYAALASRAQEGLEEAALEFVKGLRDRTGEENVCLCGGVALNSVLNGKIAREAGFRRVFVPPCPGDEGVAVGCASFGWHQRRLLLPSSGDTTLSPTDKKNGDPTAVCEEENLTDTPVESGGGGDLEGRPKVVAGPLGSGELRTPYWGRGWTEDDVEDEIAEWERWVDVRQINGVEEVAQAIADGKVVAWFQGRGEFGPRALGSRSLLADPRDPEMPARINADVKKREDFRPFAPSVLAEEAEDWFEGLPPDGSPYMSLTAPAKPGVAERVPAVCHVDWSSRLQTVTEESSPLYHRLITAFFKMTGVPMVLNTSFNVMGEPIVDSPQDAIRSLHGSGGAIGMLVLHDRVLTAKPFPPDAARDSGEDGEGEFDEEEAWSGMTPVQAVGFRSEVTESSDGEILRARVQPTDGQEKWIELGEMELDLLELADRSLSLTEMMEEVVEERLSRREEDDDEEGSDGGEEEDGVGSDGEDMEGLAIEAVRGEVLGALRSLYQNRLVAFED</sequence>
<dbReference type="PANTHER" id="PTHR34847">
    <property type="entry name" value="NODULATION PROTEIN U"/>
    <property type="match status" value="1"/>
</dbReference>
<dbReference type="InParanoid" id="D7G3R1"/>
<dbReference type="EMBL" id="FN649760">
    <property type="protein sequence ID" value="CBJ33588.1"/>
    <property type="molecule type" value="Genomic_DNA"/>
</dbReference>
<feature type="compositionally biased region" description="Acidic residues" evidence="2">
    <location>
        <begin position="411"/>
        <end position="421"/>
    </location>
</feature>
<evidence type="ECO:0000259" key="5">
    <source>
        <dbReference type="Pfam" id="PF16861"/>
    </source>
</evidence>
<dbReference type="STRING" id="2880.D7G3R1"/>
<dbReference type="GO" id="GO:0003824">
    <property type="term" value="F:catalytic activity"/>
    <property type="evidence" value="ECO:0007669"/>
    <property type="project" value="InterPro"/>
</dbReference>
<proteinExistence type="inferred from homology"/>
<dbReference type="InterPro" id="IPR031730">
    <property type="entry name" value="Carbam_trans_C"/>
</dbReference>
<comment type="similarity">
    <text evidence="1">Belongs to the NodU/CmcH family.</text>
</comment>
<dbReference type="Gene3D" id="3.30.420.40">
    <property type="match status" value="1"/>
</dbReference>
<dbReference type="InterPro" id="IPR038152">
    <property type="entry name" value="Carbam_trans_C_sf"/>
</dbReference>
<dbReference type="OrthoDB" id="414294at2759"/>
<feature type="region of interest" description="Disordered" evidence="2">
    <location>
        <begin position="784"/>
        <end position="813"/>
    </location>
</feature>
<evidence type="ECO:0000256" key="3">
    <source>
        <dbReference type="SAM" id="SignalP"/>
    </source>
</evidence>